<dbReference type="AlphaFoldDB" id="A0A934KDP2"/>
<protein>
    <submittedName>
        <fullName evidence="2">Redoxin domain-containing protein</fullName>
    </submittedName>
</protein>
<reference evidence="2 3" key="1">
    <citation type="submission" date="2020-10" db="EMBL/GenBank/DDBJ databases">
        <title>Ca. Dormibacterota MAGs.</title>
        <authorList>
            <person name="Montgomery K."/>
        </authorList>
    </citation>
    <scope>NUCLEOTIDE SEQUENCE [LARGE SCALE GENOMIC DNA]</scope>
    <source>
        <strain evidence="2">Mitchell_Peninsula_5</strain>
    </source>
</reference>
<dbReference type="InterPro" id="IPR036249">
    <property type="entry name" value="Thioredoxin-like_sf"/>
</dbReference>
<comment type="caution">
    <text evidence="2">The sequence shown here is derived from an EMBL/GenBank/DDBJ whole genome shotgun (WGS) entry which is preliminary data.</text>
</comment>
<dbReference type="InterPro" id="IPR000866">
    <property type="entry name" value="AhpC/TSA"/>
</dbReference>
<sequence length="181" mass="20043">MTNITSHPASARPVAPGSEAPALECELLDGSHFRLADRCPENFTMIVFYRGNHCPVCRVQLRDLDRRLDDFASRGVDVIAVSSDDRQRAQRSHSDWPVDGVTLGFGIDIPQARAWGLYVSDAYGPDMPPRFSEPGVFLVSPDNILQYAAITSMPFGRPRAEDLLPGIDYLLKHPDTTFGRA</sequence>
<dbReference type="SUPFAM" id="SSF52833">
    <property type="entry name" value="Thioredoxin-like"/>
    <property type="match status" value="1"/>
</dbReference>
<dbReference type="Gene3D" id="3.40.30.10">
    <property type="entry name" value="Glutaredoxin"/>
    <property type="match status" value="1"/>
</dbReference>
<gene>
    <name evidence="2" type="ORF">JF887_08390</name>
</gene>
<dbReference type="PROSITE" id="PS51352">
    <property type="entry name" value="THIOREDOXIN_2"/>
    <property type="match status" value="1"/>
</dbReference>
<organism evidence="2 3">
    <name type="scientific">Candidatus Amunia macphersoniae</name>
    <dbReference type="NCBI Taxonomy" id="3127014"/>
    <lineage>
        <taxon>Bacteria</taxon>
        <taxon>Bacillati</taxon>
        <taxon>Candidatus Dormiibacterota</taxon>
        <taxon>Candidatus Dormibacteria</taxon>
        <taxon>Candidatus Aeolococcales</taxon>
        <taxon>Candidatus Aeolococcaceae</taxon>
        <taxon>Candidatus Amunia</taxon>
    </lineage>
</organism>
<dbReference type="Pfam" id="PF00578">
    <property type="entry name" value="AhpC-TSA"/>
    <property type="match status" value="1"/>
</dbReference>
<evidence type="ECO:0000313" key="3">
    <source>
        <dbReference type="Proteomes" id="UP000614410"/>
    </source>
</evidence>
<accession>A0A934KDP2</accession>
<dbReference type="GO" id="GO:0016491">
    <property type="term" value="F:oxidoreductase activity"/>
    <property type="evidence" value="ECO:0007669"/>
    <property type="project" value="InterPro"/>
</dbReference>
<evidence type="ECO:0000259" key="1">
    <source>
        <dbReference type="PROSITE" id="PS51352"/>
    </source>
</evidence>
<feature type="domain" description="Thioredoxin" evidence="1">
    <location>
        <begin position="14"/>
        <end position="172"/>
    </location>
</feature>
<dbReference type="GO" id="GO:0016209">
    <property type="term" value="F:antioxidant activity"/>
    <property type="evidence" value="ECO:0007669"/>
    <property type="project" value="InterPro"/>
</dbReference>
<evidence type="ECO:0000313" key="2">
    <source>
        <dbReference type="EMBL" id="MBJ7609433.1"/>
    </source>
</evidence>
<name>A0A934KDP2_9BACT</name>
<dbReference type="EMBL" id="JAEKNN010000043">
    <property type="protein sequence ID" value="MBJ7609433.1"/>
    <property type="molecule type" value="Genomic_DNA"/>
</dbReference>
<dbReference type="Proteomes" id="UP000614410">
    <property type="component" value="Unassembled WGS sequence"/>
</dbReference>
<proteinExistence type="predicted"/>
<dbReference type="InterPro" id="IPR013766">
    <property type="entry name" value="Thioredoxin_domain"/>
</dbReference>